<sequence length="100" mass="11415">MRIREATYWRWADRQLSCRSHDEKLSDGISIDVKTRLSRTGATQLFVGIYARNGKALVEEYYANRPCESMTRALVWGVDRARALATGAIAIETQPLRRQA</sequence>
<evidence type="ECO:0000313" key="1">
    <source>
        <dbReference type="EMBL" id="NES12076.1"/>
    </source>
</evidence>
<gene>
    <name evidence="1" type="ORF">G3O07_23895</name>
</gene>
<comment type="caution">
    <text evidence="1">The sequence shown here is derived from an EMBL/GenBank/DDBJ whole genome shotgun (WGS) entry which is preliminary data.</text>
</comment>
<protein>
    <submittedName>
        <fullName evidence="1">Uncharacterized protein</fullName>
    </submittedName>
</protein>
<dbReference type="RefSeq" id="WP_163939915.1">
    <property type="nucleotide sequence ID" value="NZ_BMQU01000002.1"/>
</dbReference>
<evidence type="ECO:0000313" key="2">
    <source>
        <dbReference type="Proteomes" id="UP000471751"/>
    </source>
</evidence>
<dbReference type="AlphaFoldDB" id="A0A6I5RWX4"/>
<keyword evidence="2" id="KW-1185">Reference proteome</keyword>
<dbReference type="Proteomes" id="UP000471751">
    <property type="component" value="Unassembled WGS sequence"/>
</dbReference>
<organism evidence="1 2">
    <name type="scientific">Pseudomonas laurentiana</name>
    <dbReference type="NCBI Taxonomy" id="2364649"/>
    <lineage>
        <taxon>Bacteria</taxon>
        <taxon>Pseudomonadati</taxon>
        <taxon>Pseudomonadota</taxon>
        <taxon>Gammaproteobacteria</taxon>
        <taxon>Pseudomonadales</taxon>
        <taxon>Pseudomonadaceae</taxon>
        <taxon>Pseudomonas</taxon>
    </lineage>
</organism>
<name>A0A6I5RWX4_9PSED</name>
<dbReference type="EMBL" id="JAAHBT010000442">
    <property type="protein sequence ID" value="NES12076.1"/>
    <property type="molecule type" value="Genomic_DNA"/>
</dbReference>
<proteinExistence type="predicted"/>
<accession>A0A6I5RWX4</accession>
<reference evidence="1 2" key="1">
    <citation type="submission" date="2020-02" db="EMBL/GenBank/DDBJ databases">
        <title>Broccoli isolated Pseudomonas sp.</title>
        <authorList>
            <person name="Fujikawa T."/>
            <person name="Sawada H."/>
        </authorList>
    </citation>
    <scope>NUCLEOTIDE SEQUENCE [LARGE SCALE GENOMIC DNA]</scope>
    <source>
        <strain evidence="1 2">JCM 32154</strain>
    </source>
</reference>